<name>F4WNU2_ACREC</name>
<evidence type="ECO:0000256" key="1">
    <source>
        <dbReference type="SAM" id="MobiDB-lite"/>
    </source>
</evidence>
<accession>F4WNU2</accession>
<dbReference type="EMBL" id="GL888238">
    <property type="protein sequence ID" value="EGI64141.1"/>
    <property type="molecule type" value="Genomic_DNA"/>
</dbReference>
<evidence type="ECO:0000313" key="3">
    <source>
        <dbReference type="Proteomes" id="UP000007755"/>
    </source>
</evidence>
<keyword evidence="3" id="KW-1185">Reference proteome</keyword>
<feature type="region of interest" description="Disordered" evidence="1">
    <location>
        <begin position="115"/>
        <end position="156"/>
    </location>
</feature>
<protein>
    <submittedName>
        <fullName evidence="2">Uncharacterized protein</fullName>
    </submittedName>
</protein>
<dbReference type="Proteomes" id="UP000007755">
    <property type="component" value="Unassembled WGS sequence"/>
</dbReference>
<organism evidence="3">
    <name type="scientific">Acromyrmex echinatior</name>
    <name type="common">Panamanian leafcutter ant</name>
    <name type="synonym">Acromyrmex octospinosus echinatior</name>
    <dbReference type="NCBI Taxonomy" id="103372"/>
    <lineage>
        <taxon>Eukaryota</taxon>
        <taxon>Metazoa</taxon>
        <taxon>Ecdysozoa</taxon>
        <taxon>Arthropoda</taxon>
        <taxon>Hexapoda</taxon>
        <taxon>Insecta</taxon>
        <taxon>Pterygota</taxon>
        <taxon>Neoptera</taxon>
        <taxon>Endopterygota</taxon>
        <taxon>Hymenoptera</taxon>
        <taxon>Apocrita</taxon>
        <taxon>Aculeata</taxon>
        <taxon>Formicoidea</taxon>
        <taxon>Formicidae</taxon>
        <taxon>Myrmicinae</taxon>
        <taxon>Acromyrmex</taxon>
    </lineage>
</organism>
<sequence length="156" mass="17365">MRRYVLTLTAYKFLDIEIVIGSQIIDVEIAISDNRGNRIILPHATWKASIERRADIERLMQSTVSSSSSSIQDVNVELKVFDSREHSAEAKKTPSLYYCRGPTGLKDRRLRKLDKGRARSTPGIMSVRGKAASKSAAENAPRGRVHSVSGIPPMQQ</sequence>
<dbReference type="AlphaFoldDB" id="F4WNU2"/>
<dbReference type="OrthoDB" id="7552645at2759"/>
<gene>
    <name evidence="2" type="ORF">G5I_07449</name>
</gene>
<reference evidence="2" key="1">
    <citation type="submission" date="2011-02" db="EMBL/GenBank/DDBJ databases">
        <title>The genome of the leaf-cutting ant Acromyrmex echinatior suggests key adaptations to social evolution and fungus farming.</title>
        <authorList>
            <person name="Nygaard S."/>
            <person name="Zhang G."/>
        </authorList>
    </citation>
    <scope>NUCLEOTIDE SEQUENCE</scope>
</reference>
<evidence type="ECO:0000313" key="2">
    <source>
        <dbReference type="EMBL" id="EGI64141.1"/>
    </source>
</evidence>
<dbReference type="InParanoid" id="F4WNU2"/>
<proteinExistence type="predicted"/>